<accession>A0AA38X436</accession>
<gene>
    <name evidence="2" type="ORF">H2200_009274</name>
</gene>
<evidence type="ECO:0000313" key="3">
    <source>
        <dbReference type="Proteomes" id="UP001172673"/>
    </source>
</evidence>
<proteinExistence type="predicted"/>
<comment type="caution">
    <text evidence="2">The sequence shown here is derived from an EMBL/GenBank/DDBJ whole genome shotgun (WGS) entry which is preliminary data.</text>
</comment>
<feature type="domain" description="Heterokaryon incompatibility" evidence="1">
    <location>
        <begin position="73"/>
        <end position="181"/>
    </location>
</feature>
<evidence type="ECO:0000313" key="2">
    <source>
        <dbReference type="EMBL" id="KAJ9606313.1"/>
    </source>
</evidence>
<dbReference type="InterPro" id="IPR010730">
    <property type="entry name" value="HET"/>
</dbReference>
<name>A0AA38X436_9EURO</name>
<dbReference type="PANTHER" id="PTHR24148:SF78">
    <property type="entry name" value="HETEROKARYON INCOMPATIBILITY DOMAIN-CONTAINING PROTEIN"/>
    <property type="match status" value="1"/>
</dbReference>
<dbReference type="InterPro" id="IPR052895">
    <property type="entry name" value="HetReg/Transcr_Mod"/>
</dbReference>
<keyword evidence="3" id="KW-1185">Reference proteome</keyword>
<sequence length="528" mass="58959">MADPEGAEQTEGPRCPPYIKVHKERREIRLIDFSPTYGEEGIALAYHQHRPILRIRSRVHSLSTLENSGGIPYTAISYTWGSPSIPRKPIELNGYIVYISENLESALWLFAEISERTHRAEARFWGADALCVDQKNKQEKSWQVRLMGQIYSTVTVVRVWLGDGNEHSDRAVEQLRRMEERIESLVCLSLPELISEVTLSGSQAVNPRDMIYPFLSMAIDGHTFDITPDYTAAVQTVYTDVAVAILRKGLVRLLGYGGMDKNITGLPSWVPDWTDLKQFTMAPGESAHTAFYAPSLYSASRGDWSPEFSPQDQPTTIIVAALLFDTTSVVGDCYRKSDEDATCRADETVRSAKSIQYREEIPWVPFMYTFPKLCECYGKAYRPGDDVLWRTPILDVQPENPPGRYHPKRATAVAFAGYRLLNESVKNGTASTKPSSLGDVADLYATYSIPNIVSKRSFATAKGYIGMGPFDMNEGDVIAIIIGVEVPIILRESSDGTYQIVGEAYVHGIMDGEAMDDPNAEVKRIVIK</sequence>
<dbReference type="Proteomes" id="UP001172673">
    <property type="component" value="Unassembled WGS sequence"/>
</dbReference>
<dbReference type="EMBL" id="JAPDRK010000014">
    <property type="protein sequence ID" value="KAJ9606313.1"/>
    <property type="molecule type" value="Genomic_DNA"/>
</dbReference>
<dbReference type="Pfam" id="PF26639">
    <property type="entry name" value="Het-6_barrel"/>
    <property type="match status" value="1"/>
</dbReference>
<dbReference type="AlphaFoldDB" id="A0AA38X436"/>
<protein>
    <recommendedName>
        <fullName evidence="1">Heterokaryon incompatibility domain-containing protein</fullName>
    </recommendedName>
</protein>
<dbReference type="Pfam" id="PF06985">
    <property type="entry name" value="HET"/>
    <property type="match status" value="1"/>
</dbReference>
<dbReference type="PANTHER" id="PTHR24148">
    <property type="entry name" value="ANKYRIN REPEAT DOMAIN-CONTAINING PROTEIN 39 HOMOLOG-RELATED"/>
    <property type="match status" value="1"/>
</dbReference>
<reference evidence="2" key="1">
    <citation type="submission" date="2022-10" db="EMBL/GenBank/DDBJ databases">
        <title>Culturing micro-colonial fungi from biological soil crusts in the Mojave desert and describing Neophaeococcomyces mojavensis, and introducing the new genera and species Taxawa tesnikishii.</title>
        <authorList>
            <person name="Kurbessoian T."/>
            <person name="Stajich J.E."/>
        </authorList>
    </citation>
    <scope>NUCLEOTIDE SEQUENCE</scope>
    <source>
        <strain evidence="2">TK_41</strain>
    </source>
</reference>
<organism evidence="2 3">
    <name type="scientific">Cladophialophora chaetospira</name>
    <dbReference type="NCBI Taxonomy" id="386627"/>
    <lineage>
        <taxon>Eukaryota</taxon>
        <taxon>Fungi</taxon>
        <taxon>Dikarya</taxon>
        <taxon>Ascomycota</taxon>
        <taxon>Pezizomycotina</taxon>
        <taxon>Eurotiomycetes</taxon>
        <taxon>Chaetothyriomycetidae</taxon>
        <taxon>Chaetothyriales</taxon>
        <taxon>Herpotrichiellaceae</taxon>
        <taxon>Cladophialophora</taxon>
    </lineage>
</organism>
<evidence type="ECO:0000259" key="1">
    <source>
        <dbReference type="Pfam" id="PF06985"/>
    </source>
</evidence>